<dbReference type="GO" id="GO:0003824">
    <property type="term" value="F:catalytic activity"/>
    <property type="evidence" value="ECO:0007669"/>
    <property type="project" value="InterPro"/>
</dbReference>
<dbReference type="InterPro" id="IPR000873">
    <property type="entry name" value="AMP-dep_synth/lig_dom"/>
</dbReference>
<dbReference type="PROSITE" id="PS00455">
    <property type="entry name" value="AMP_BINDING"/>
    <property type="match status" value="1"/>
</dbReference>
<dbReference type="GeneID" id="49388694"/>
<dbReference type="Gene3D" id="1.10.1200.10">
    <property type="entry name" value="ACP-like"/>
    <property type="match status" value="2"/>
</dbReference>
<keyword evidence="3" id="KW-0596">Phosphopantetheine</keyword>
<dbReference type="InterPro" id="IPR020806">
    <property type="entry name" value="PKS_PP-bd"/>
</dbReference>
<dbReference type="SUPFAM" id="SSF53474">
    <property type="entry name" value="alpha/beta-Hydrolases"/>
    <property type="match status" value="1"/>
</dbReference>
<comment type="similarity">
    <text evidence="2">Belongs to the ATP-dependent AMP-binding enzyme family.</text>
</comment>
<dbReference type="SMART" id="SM00823">
    <property type="entry name" value="PKS_PP"/>
    <property type="match status" value="3"/>
</dbReference>
<dbReference type="Pfam" id="PF00550">
    <property type="entry name" value="PP-binding"/>
    <property type="match status" value="3"/>
</dbReference>
<evidence type="ECO:0000313" key="6">
    <source>
        <dbReference type="EMBL" id="ATZ22050.1"/>
    </source>
</evidence>
<evidence type="ECO:0000313" key="8">
    <source>
        <dbReference type="Proteomes" id="UP000231791"/>
    </source>
</evidence>
<dbReference type="RefSeq" id="WP_051841441.1">
    <property type="nucleotide sequence ID" value="NZ_CP024985.1"/>
</dbReference>
<dbReference type="Gene3D" id="3.30.300.30">
    <property type="match status" value="2"/>
</dbReference>
<dbReference type="GO" id="GO:0008610">
    <property type="term" value="P:lipid biosynthetic process"/>
    <property type="evidence" value="ECO:0007669"/>
    <property type="project" value="UniProtKB-ARBA"/>
</dbReference>
<dbReference type="KEGG" id="slx:SLAV_38790"/>
<dbReference type="InterPro" id="IPR023213">
    <property type="entry name" value="CAT-like_dom_sf"/>
</dbReference>
<dbReference type="GO" id="GO:0005829">
    <property type="term" value="C:cytosol"/>
    <property type="evidence" value="ECO:0007669"/>
    <property type="project" value="TreeGrafter"/>
</dbReference>
<feature type="domain" description="Carrier" evidence="5">
    <location>
        <begin position="2166"/>
        <end position="2241"/>
    </location>
</feature>
<dbReference type="NCBIfam" id="TIGR01733">
    <property type="entry name" value="AA-adenyl-dom"/>
    <property type="match status" value="2"/>
</dbReference>
<feature type="domain" description="Carrier" evidence="5">
    <location>
        <begin position="1084"/>
        <end position="1159"/>
    </location>
</feature>
<dbReference type="InterPro" id="IPR009081">
    <property type="entry name" value="PP-bd_ACP"/>
</dbReference>
<dbReference type="InterPro" id="IPR029058">
    <property type="entry name" value="AB_hydrolase_fold"/>
</dbReference>
<dbReference type="SMART" id="SM00824">
    <property type="entry name" value="PKS_TE"/>
    <property type="match status" value="1"/>
</dbReference>
<evidence type="ECO:0000256" key="2">
    <source>
        <dbReference type="ARBA" id="ARBA00006432"/>
    </source>
</evidence>
<keyword evidence="8" id="KW-1185">Reference proteome</keyword>
<keyword evidence="4" id="KW-0597">Phosphoprotein</keyword>
<dbReference type="GO" id="GO:0044550">
    <property type="term" value="P:secondary metabolite biosynthetic process"/>
    <property type="evidence" value="ECO:0007669"/>
    <property type="project" value="TreeGrafter"/>
</dbReference>
<reference evidence="7 8" key="1">
    <citation type="submission" date="2017-11" db="EMBL/GenBank/DDBJ databases">
        <title>Complete genome sequence of Streptomyces lavendulae subsp. lavendulae CCM 3239 (formerly 'Streptomyces aureofaciens CCM 3239'), the producer of the angucycline-type antibiotic auricin.</title>
        <authorList>
            <person name="Busche T."/>
            <person name="Novakova R."/>
            <person name="Al'Dilaimi A."/>
            <person name="Homerova D."/>
            <person name="Feckova L."/>
            <person name="Rezuchova B."/>
            <person name="Mingyar E."/>
            <person name="Csolleiova D."/>
            <person name="Bekeova C."/>
            <person name="Winkler A."/>
            <person name="Sevcikova B."/>
            <person name="Kalinowski J."/>
            <person name="Kormanec J."/>
            <person name="Ruckert C."/>
        </authorList>
    </citation>
    <scope>NUCLEOTIDE SEQUENCE [LARGE SCALE GENOMIC DNA]</scope>
    <source>
        <strain evidence="7 8">CCM 3239</strain>
    </source>
</reference>
<dbReference type="EMBL" id="CP024985">
    <property type="protein sequence ID" value="ATZ22050.1"/>
    <property type="molecule type" value="Genomic_DNA"/>
</dbReference>
<dbReference type="Gene3D" id="3.30.559.10">
    <property type="entry name" value="Chloramphenicol acetyltransferase-like domain"/>
    <property type="match status" value="2"/>
</dbReference>
<dbReference type="Gene3D" id="3.40.50.980">
    <property type="match status" value="4"/>
</dbReference>
<dbReference type="GO" id="GO:0072330">
    <property type="term" value="P:monocarboxylic acid biosynthetic process"/>
    <property type="evidence" value="ECO:0007669"/>
    <property type="project" value="UniProtKB-ARBA"/>
</dbReference>
<dbReference type="PROSITE" id="PS50075">
    <property type="entry name" value="CARRIER"/>
    <property type="match status" value="3"/>
</dbReference>
<dbReference type="EMBL" id="CP024985">
    <property type="protein sequence ID" value="ATZ29521.1"/>
    <property type="molecule type" value="Genomic_DNA"/>
</dbReference>
<dbReference type="InterPro" id="IPR025110">
    <property type="entry name" value="AMP-bd_C"/>
</dbReference>
<dbReference type="SUPFAM" id="SSF47336">
    <property type="entry name" value="ACP-like"/>
    <property type="match status" value="3"/>
</dbReference>
<evidence type="ECO:0000256" key="3">
    <source>
        <dbReference type="ARBA" id="ARBA00022450"/>
    </source>
</evidence>
<dbReference type="FunFam" id="3.30.300.30:FF:000010">
    <property type="entry name" value="Enterobactin synthetase component F"/>
    <property type="match status" value="2"/>
</dbReference>
<dbReference type="CDD" id="cd19540">
    <property type="entry name" value="LCL_NRPS-like"/>
    <property type="match status" value="2"/>
</dbReference>
<dbReference type="InterPro" id="IPR036736">
    <property type="entry name" value="ACP-like_sf"/>
</dbReference>
<dbReference type="GO" id="GO:0043041">
    <property type="term" value="P:amino acid activation for nonribosomal peptide biosynthetic process"/>
    <property type="evidence" value="ECO:0007669"/>
    <property type="project" value="TreeGrafter"/>
</dbReference>
<dbReference type="InterPro" id="IPR020845">
    <property type="entry name" value="AMP-binding_CS"/>
</dbReference>
<evidence type="ECO:0000256" key="4">
    <source>
        <dbReference type="ARBA" id="ARBA00022553"/>
    </source>
</evidence>
<dbReference type="SUPFAM" id="SSF52777">
    <property type="entry name" value="CoA-dependent acyltransferases"/>
    <property type="match status" value="4"/>
</dbReference>
<dbReference type="PROSITE" id="PS00012">
    <property type="entry name" value="PHOSPHOPANTETHEINE"/>
    <property type="match status" value="2"/>
</dbReference>
<dbReference type="CDD" id="cd12117">
    <property type="entry name" value="A_NRPS_Srf_like"/>
    <property type="match status" value="1"/>
</dbReference>
<gene>
    <name evidence="7" type="primary">dhbF10</name>
    <name evidence="6" type="synonym">dhbF1</name>
    <name evidence="6" type="ORF">SLAV_00600</name>
    <name evidence="7" type="ORF">SLAV_38790</name>
</gene>
<dbReference type="Pfam" id="PF13193">
    <property type="entry name" value="AMP-binding_C"/>
    <property type="match status" value="2"/>
</dbReference>
<dbReference type="GO" id="GO:0031177">
    <property type="term" value="F:phosphopantetheine binding"/>
    <property type="evidence" value="ECO:0007669"/>
    <property type="project" value="InterPro"/>
</dbReference>
<comment type="cofactor">
    <cofactor evidence="1">
        <name>pantetheine 4'-phosphate</name>
        <dbReference type="ChEBI" id="CHEBI:47942"/>
    </cofactor>
</comment>
<sequence>MSSSASTGSAPRTPREEILCGLFAELLGVPRIGVDGNFFEEGGDSLLAMRLISRIRAVFGTRIHIRKLFESPTVAGLARTLEQADQPTTAAPTTVALQDVVVPDRIPLSPAQRRLWLVAQVEGPNPRYNMPLGVRLHGPVDPAALEAALADVVTRHEPLRTVFPEDDGIPYQRVLDPADAHAALTTAAVRREDLDRTLSEAAVSLSFDITTDAPLRAWLFTTEESGGTEHVLLILMHHIAGDGWSLRPLLRDLAEAYEARLAGAEPGFTPLAVRYAQYSVQQHDVAATAATDGSGADATPDAQLEFWRQALAGAPEQLPLPFDRPRPATRSFRGAGVDFAIDADLHARLAGLARATGSTLFMVLQAALATVLTRYGAGEDIPIGTPVAGRAEESLDDVVGFFVNTLVLRTDTSGDPAFTALLDRVRAGALAAYAHQDVLFDRVVEALNPERSLAWSPLFQVSLAFNGSAVAAGDLPSLPGARIHEVPTSVSKFELGFNIRELEAAEGEPQGLAGFAEFATDLFDRSTVERLVASLLRVLEQLPDGSGLRLSELELLPAGTPDSLPERGVGAPTAPAAPSVPELFARQAAATPEAVALVCGQREVTYRELDARADALAARLVGQDGIAAEAPVAILMDRSVELVVAELAVLKAGAAYVPLDRRYPPSRIEAITAATGARFLLTDRGDVAALGLDPRIRVVRADAADGPVPVLDGPLPPVTAHPDRLAYIMFTSGSTGTPKGVMATHAGITALAADSAFAAAAHRRVLLHSSPAFDAATYELWVPLLNGGCCVLAPPGDLDTETLAAALTGHRVEAAWLTAALFHHMVEAAPDALGSLKEIWAGGEAVSATAVRRLRDAHPGVRVVNGYGPTETTTFATRFAVPADGPVPEPLPIGGPLDGMRAMVLDPRLKPAPHGATGELYLAGPGVARGYLGMPAATAERFVADPYGPPGSRMYRTGDLARWNTAGELECVGRTDDQVKIRGLRIEPGEVRAVLAEHPSVAEAAAVVREDRPGDKRLVAYVVPAERGRSVDPAALTDLARRTLPDYMVPSSVIVLDSLPLTVNGKLDRKALPAPHAATASAGAPRTAREEILCALFAEVLDLSRVGADDDFFGLGGHSMLAMRLVSRARTALGVRISIGDLFQAPTASALAALLAADDGTTTPAGPPTAVADRPEHIPLSYAQQRLWFLGQVDGPSPTYNIPLALRLTGRVDASALRAALGDVLGRHEALRTLFPAPDGEPHQLILPAGQAEPSLVELRVPAAALDEEVARAARHSFDVTTEIPLRAWLFEAAGTDGQEGTGEYVLLILLHHIAGDGLSMRPLLRDLTLAYEARLAGAAPAFTLLPVQYADYALWQRRTQEGPGREAHERSLAHWRRALDGLPPQIELPWDRPRPAVAGHLGATVELDLPAELHQQVLDLARTTGSTLFMVLQAAVAAVLTRSGAGEDIPLGTVVAGRAEESLDDVVGFFVNTLVLRTDTSGNPGFADLLARVREADLAAYAHQDVSFDRLVEEVNPERSLAWHPLFQVLVALDDGFLGGDLRFPGARVRMQPLGTDTAKFDLSVDFEDRRDGTGRPAGLRTVLEYATELFDHATVVALGQRLVRLLEAAVADPHRPIGQLDLLSAQERQRLLTDWNGPAVAESPIDLPARIRTLAAERPDAPAVSDAHGSSSYAELARDAAAVTAALAAAGAGPDELTAVLSERSPWFVTAVVGALGTAGGYMPLDPGTPVRRAAQMLADAEVRYLLAAPALADRAREIAAACAGAPVTVVLPDMAPAPAAAPVAAPVPSPEAIAYSVFTSGSTGRPKGVLVPHRGLSNHLRAVIDLYGLDEADTIAFNAPLTFDVSIWQTLTLLLAGGRVHVFDEDTARDPQAMVEAVAAHGVTVIQIVPAVLRAILDLWDADDRTAEHCAGLRWMLVHGEELPPDLVTRWYKRFPDVPLANVYGPAECSDDVSISVIRPESLPSGGRAPIGRLLWNTRAYVLDARLETVPVGVPGELYVAGAGLARGYAQRPALTAERFVADPYGEPGTRMYRTGDLARWNAAGELEFLGRVDHQTKIRGFRVEPGEVQAVIEAHDTVGQAAVLVREDRPGDKRLVAYVVPATPATGADPAAVRAHVAAALPEYMVPSSFVVLDEMPLTVNGKLDRKALPTPQTAVTTSAGAPRTPREEALCALFAEVLGLPEVGVDDDFFALGGHSMLAMRLVSRVRTELGTRLAVSDLFRHPTPGRLLEAQGGEASDYEVLLPLHTPARATNGGERPLFCVHPATGLAWSYAPLARDLPEELPVYGIQAPGLTAGAPVPEDFATLIDLIARQIRTVQPEGPYRLLGWSLGGNIAQALAARFRASGDTVELLALVDSYPGQAWPYPDYADEAQWDAYALLATLAGEALDPAGHSDDFGSWLADLHEDAAGRLPMPREQFDRMVDIGVNSSRLAAAWDPETFDGTALFFTATEGRDADGPTPETWLPHVSRLDTIPLACAHEEAMADQPRAVIAQTLIDFLEAAAPAPRGTDVDTQGAK</sequence>
<dbReference type="InterPro" id="IPR010071">
    <property type="entry name" value="AA_adenyl_dom"/>
</dbReference>
<evidence type="ECO:0000259" key="5">
    <source>
        <dbReference type="PROSITE" id="PS50075"/>
    </source>
</evidence>
<dbReference type="Gene3D" id="3.40.50.1820">
    <property type="entry name" value="alpha/beta hydrolase"/>
    <property type="match status" value="1"/>
</dbReference>
<dbReference type="SUPFAM" id="SSF56801">
    <property type="entry name" value="Acetyl-CoA synthetase-like"/>
    <property type="match status" value="2"/>
</dbReference>
<dbReference type="Gene3D" id="2.30.38.10">
    <property type="entry name" value="Luciferase, Domain 3"/>
    <property type="match status" value="2"/>
</dbReference>
<protein>
    <submittedName>
        <fullName evidence="7">Dimodular nonribosomal peptide synthase</fullName>
    </submittedName>
</protein>
<dbReference type="InterPro" id="IPR006162">
    <property type="entry name" value="Ppantetheine_attach_site"/>
</dbReference>
<accession>A0A2K8PS04</accession>
<feature type="domain" description="Carrier" evidence="5">
    <location>
        <begin position="10"/>
        <end position="85"/>
    </location>
</feature>
<proteinExistence type="inferred from homology"/>
<evidence type="ECO:0000313" key="7">
    <source>
        <dbReference type="EMBL" id="ATZ29521.1"/>
    </source>
</evidence>
<dbReference type="CDD" id="cd05930">
    <property type="entry name" value="A_NRPS"/>
    <property type="match status" value="1"/>
</dbReference>
<dbReference type="PANTHER" id="PTHR45527:SF1">
    <property type="entry name" value="FATTY ACID SYNTHASE"/>
    <property type="match status" value="1"/>
</dbReference>
<dbReference type="PANTHER" id="PTHR45527">
    <property type="entry name" value="NONRIBOSOMAL PEPTIDE SYNTHETASE"/>
    <property type="match status" value="1"/>
</dbReference>
<dbReference type="Pfam" id="PF00668">
    <property type="entry name" value="Condensation"/>
    <property type="match status" value="2"/>
</dbReference>
<dbReference type="InterPro" id="IPR020802">
    <property type="entry name" value="TesA-like"/>
</dbReference>
<dbReference type="FunFam" id="1.10.1200.10:FF:000016">
    <property type="entry name" value="Non-ribosomal peptide synthase"/>
    <property type="match status" value="3"/>
</dbReference>
<dbReference type="Pfam" id="PF00501">
    <property type="entry name" value="AMP-binding"/>
    <property type="match status" value="2"/>
</dbReference>
<organism evidence="7 8">
    <name type="scientific">Streptomyces lavendulae subsp. lavendulae</name>
    <dbReference type="NCBI Taxonomy" id="58340"/>
    <lineage>
        <taxon>Bacteria</taxon>
        <taxon>Bacillati</taxon>
        <taxon>Actinomycetota</taxon>
        <taxon>Actinomycetes</taxon>
        <taxon>Kitasatosporales</taxon>
        <taxon>Streptomycetaceae</taxon>
        <taxon>Streptomyces</taxon>
    </lineage>
</organism>
<dbReference type="FunFam" id="2.30.38.10:FF:000001">
    <property type="entry name" value="Non-ribosomal peptide synthetase PvdI"/>
    <property type="match status" value="1"/>
</dbReference>
<name>A0A2K8PS04_STRLA</name>
<dbReference type="Proteomes" id="UP000231791">
    <property type="component" value="Chromosome"/>
</dbReference>
<dbReference type="InterPro" id="IPR001242">
    <property type="entry name" value="Condensation_dom"/>
</dbReference>
<dbReference type="InterPro" id="IPR001031">
    <property type="entry name" value="Thioesterase"/>
</dbReference>
<evidence type="ECO:0000256" key="1">
    <source>
        <dbReference type="ARBA" id="ARBA00001957"/>
    </source>
</evidence>
<dbReference type="Gene3D" id="3.30.559.30">
    <property type="entry name" value="Nonribosomal peptide synthetase, condensation domain"/>
    <property type="match status" value="2"/>
</dbReference>
<dbReference type="Pfam" id="PF00975">
    <property type="entry name" value="Thioesterase"/>
    <property type="match status" value="1"/>
</dbReference>
<dbReference type="InterPro" id="IPR045851">
    <property type="entry name" value="AMP-bd_C_sf"/>
</dbReference>
<dbReference type="OrthoDB" id="2472181at2"/>
<dbReference type="KEGG" id="slx:SLAV_00600"/>
<dbReference type="FunFam" id="3.40.50.980:FF:000001">
    <property type="entry name" value="Non-ribosomal peptide synthetase"/>
    <property type="match status" value="1"/>
</dbReference>
<dbReference type="GO" id="GO:0017000">
    <property type="term" value="P:antibiotic biosynthetic process"/>
    <property type="evidence" value="ECO:0007669"/>
    <property type="project" value="UniProtKB-ARBA"/>
</dbReference>